<comment type="subunit">
    <text evidence="8">Homodimer.</text>
</comment>
<comment type="subcellular location">
    <subcellularLocation>
        <location evidence="1 8">Cell outer membrane</location>
    </subcellularLocation>
</comment>
<dbReference type="RefSeq" id="WP_253454931.1">
    <property type="nucleotide sequence ID" value="NZ_JBGFFX010000002.1"/>
</dbReference>
<evidence type="ECO:0000256" key="1">
    <source>
        <dbReference type="ARBA" id="ARBA00004442"/>
    </source>
</evidence>
<proteinExistence type="inferred from homology"/>
<keyword evidence="7 8" id="KW-0012">Acyltransferase</keyword>
<feature type="active site" evidence="8">
    <location>
        <position position="63"/>
    </location>
</feature>
<comment type="catalytic activity">
    <reaction evidence="8">
        <text>a lipid A + a 1,2-diacyl-sn-glycero-3-phosphocholine = a hepta-acyl lipid A + a 2-acyl-sn-glycero-3-phosphocholine</text>
        <dbReference type="Rhea" id="RHEA:74275"/>
        <dbReference type="ChEBI" id="CHEBI:57643"/>
        <dbReference type="ChEBI" id="CHEBI:57875"/>
        <dbReference type="ChEBI" id="CHEBI:193141"/>
        <dbReference type="ChEBI" id="CHEBI:193142"/>
        <dbReference type="EC" id="2.3.1.251"/>
    </reaction>
</comment>
<dbReference type="EMBL" id="JBGFFX010000002">
    <property type="protein sequence ID" value="MEY8769956.1"/>
    <property type="molecule type" value="Genomic_DNA"/>
</dbReference>
<protein>
    <recommendedName>
        <fullName evidence="8">Lipid A acyltransferase PagP</fullName>
        <ecNumber evidence="8">2.3.1.251</ecNumber>
    </recommendedName>
    <alternativeName>
        <fullName evidence="8">Lipid A acylation protein</fullName>
    </alternativeName>
</protein>
<comment type="catalytic activity">
    <reaction evidence="8">
        <text>a lipid IIA + a 1,2-diacyl-sn-glycero-3-phosphocholine = a lipid IIB + a 2-acyl-sn-glycero-3-phosphocholine</text>
        <dbReference type="Rhea" id="RHEA:74283"/>
        <dbReference type="ChEBI" id="CHEBI:57643"/>
        <dbReference type="ChEBI" id="CHEBI:57875"/>
        <dbReference type="ChEBI" id="CHEBI:193144"/>
        <dbReference type="ChEBI" id="CHEBI:193145"/>
        <dbReference type="EC" id="2.3.1.251"/>
    </reaction>
</comment>
<evidence type="ECO:0000313" key="9">
    <source>
        <dbReference type="EMBL" id="MEY8769956.1"/>
    </source>
</evidence>
<dbReference type="GO" id="GO:0016746">
    <property type="term" value="F:acyltransferase activity"/>
    <property type="evidence" value="ECO:0007669"/>
    <property type="project" value="UniProtKB-KW"/>
</dbReference>
<keyword evidence="4 8" id="KW-0732">Signal</keyword>
<evidence type="ECO:0000256" key="2">
    <source>
        <dbReference type="ARBA" id="ARBA00006368"/>
    </source>
</evidence>
<dbReference type="InterPro" id="IPR009746">
    <property type="entry name" value="LipidA_acyl_PagP"/>
</dbReference>
<organism evidence="9 10">
    <name type="scientific">Erwinia aeris</name>
    <dbReference type="NCBI Taxonomy" id="3239803"/>
    <lineage>
        <taxon>Bacteria</taxon>
        <taxon>Pseudomonadati</taxon>
        <taxon>Pseudomonadota</taxon>
        <taxon>Gammaproteobacteria</taxon>
        <taxon>Enterobacterales</taxon>
        <taxon>Erwiniaceae</taxon>
        <taxon>Erwinia</taxon>
    </lineage>
</organism>
<evidence type="ECO:0000256" key="4">
    <source>
        <dbReference type="ARBA" id="ARBA00022729"/>
    </source>
</evidence>
<comment type="similarity">
    <text evidence="2 8">Belongs to the lipid A palmitoyltransferase family.</text>
</comment>
<accession>A0ABV4E4W3</accession>
<gene>
    <name evidence="8 9" type="primary">pagP</name>
    <name evidence="9" type="ORF">AB6T85_05865</name>
</gene>
<feature type="active site" evidence="8">
    <location>
        <position position="107"/>
    </location>
</feature>
<feature type="site" description="Role in the phospholipid gating" evidence="8">
    <location>
        <position position="177"/>
    </location>
</feature>
<dbReference type="Proteomes" id="UP001565243">
    <property type="component" value="Unassembled WGS sequence"/>
</dbReference>
<evidence type="ECO:0000256" key="5">
    <source>
        <dbReference type="ARBA" id="ARBA00023136"/>
    </source>
</evidence>
<sequence length="191" mass="21934" precursor="true">MTFFRFFLLFLSLAGAGSLSATAQAQTLGAAISGGWQNFSDGVSTTWNEPQHYDLYVPAITWHNRWTYDQAHIDKYNERPWGAGGGMSRYDEKGNWNGLYVMAFKDSFNKWEPFGGYGWEKIWQPLRNKDFRLGLGYTAGVTARDNWKYIPVPAVLPLASIGFRDATFQMTYIPGTYNNGNVYFAWLRWQF</sequence>
<comment type="caution">
    <text evidence="8">Lacks conserved residue(s) required for the propagation of feature annotation.</text>
</comment>
<comment type="catalytic activity">
    <reaction evidence="8">
        <text>a lipid IVA + a 1,2-diacyl-sn-glycero-3-phosphocholine = a lipid IVB + a 2-acyl-sn-glycero-3-phosphocholine</text>
        <dbReference type="Rhea" id="RHEA:74279"/>
        <dbReference type="ChEBI" id="CHEBI:57643"/>
        <dbReference type="ChEBI" id="CHEBI:57875"/>
        <dbReference type="ChEBI" id="CHEBI:176425"/>
        <dbReference type="ChEBI" id="CHEBI:193143"/>
        <dbReference type="EC" id="2.3.1.251"/>
    </reaction>
</comment>
<name>A0ABV4E4W3_9GAMM</name>
<evidence type="ECO:0000256" key="8">
    <source>
        <dbReference type="HAMAP-Rule" id="MF_00837"/>
    </source>
</evidence>
<reference evidence="9 10" key="1">
    <citation type="submission" date="2024-07" db="EMBL/GenBank/DDBJ databases">
        <authorList>
            <person name="Hebao G."/>
        </authorList>
    </citation>
    <scope>NUCLEOTIDE SEQUENCE [LARGE SCALE GENOMIC DNA]</scope>
    <source>
        <strain evidence="9 10">ACCC 02193</strain>
    </source>
</reference>
<dbReference type="Pfam" id="PF07017">
    <property type="entry name" value="PagP"/>
    <property type="match status" value="1"/>
</dbReference>
<dbReference type="Gene3D" id="2.40.160.20">
    <property type="match status" value="1"/>
</dbReference>
<keyword evidence="5 8" id="KW-0472">Membrane</keyword>
<keyword evidence="6 8" id="KW-0998">Cell outer membrane</keyword>
<evidence type="ECO:0000256" key="6">
    <source>
        <dbReference type="ARBA" id="ARBA00023237"/>
    </source>
</evidence>
<evidence type="ECO:0000313" key="10">
    <source>
        <dbReference type="Proteomes" id="UP001565243"/>
    </source>
</evidence>
<dbReference type="EC" id="2.3.1.251" evidence="8"/>
<feature type="active site" evidence="8">
    <location>
        <position position="106"/>
    </location>
</feature>
<keyword evidence="10" id="KW-1185">Reference proteome</keyword>
<comment type="caution">
    <text evidence="9">The sequence shown here is derived from an EMBL/GenBank/DDBJ whole genome shotgun (WGS) entry which is preliminary data.</text>
</comment>
<dbReference type="SUPFAM" id="SSF56925">
    <property type="entry name" value="OMPA-like"/>
    <property type="match status" value="1"/>
</dbReference>
<evidence type="ECO:0000256" key="7">
    <source>
        <dbReference type="ARBA" id="ARBA00023315"/>
    </source>
</evidence>
<dbReference type="HAMAP" id="MF_00837">
    <property type="entry name" value="PagP_transferase"/>
    <property type="match status" value="1"/>
</dbReference>
<dbReference type="NCBIfam" id="NF008271">
    <property type="entry name" value="PRK11045.1"/>
    <property type="match status" value="1"/>
</dbReference>
<keyword evidence="3 8" id="KW-0808">Transferase</keyword>
<comment type="function">
    <text evidence="8">Transfers a fatty acid residue from the sn-1 position of a phospholipid to the N-linked hydroxyfatty acid chain on the proximal unit of lipid A or its precursors.</text>
</comment>
<dbReference type="InterPro" id="IPR011250">
    <property type="entry name" value="OMP/PagP_B-barrel"/>
</dbReference>
<feature type="chain" id="PRO_5044936035" description="Lipid A acyltransferase PagP" evidence="8">
    <location>
        <begin position="24"/>
        <end position="191"/>
    </location>
</feature>
<feature type="signal peptide" evidence="8">
    <location>
        <begin position="1"/>
        <end position="23"/>
    </location>
</feature>
<evidence type="ECO:0000256" key="3">
    <source>
        <dbReference type="ARBA" id="ARBA00022679"/>
    </source>
</evidence>